<organism evidence="3 4">
    <name type="scientific">Mucilaginibacter straminoryzae</name>
    <dbReference type="NCBI Taxonomy" id="2932774"/>
    <lineage>
        <taxon>Bacteria</taxon>
        <taxon>Pseudomonadati</taxon>
        <taxon>Bacteroidota</taxon>
        <taxon>Sphingobacteriia</taxon>
        <taxon>Sphingobacteriales</taxon>
        <taxon>Sphingobacteriaceae</taxon>
        <taxon>Mucilaginibacter</taxon>
    </lineage>
</organism>
<dbReference type="Pfam" id="PF17390">
    <property type="entry name" value="Bac_rhamnosid_C"/>
    <property type="match status" value="1"/>
</dbReference>
<dbReference type="SUPFAM" id="SSF48208">
    <property type="entry name" value="Six-hairpin glycosidases"/>
    <property type="match status" value="1"/>
</dbReference>
<dbReference type="AlphaFoldDB" id="A0A9X2BB19"/>
<dbReference type="InterPro" id="IPR008928">
    <property type="entry name" value="6-hairpin_glycosidase_sf"/>
</dbReference>
<evidence type="ECO:0000259" key="2">
    <source>
        <dbReference type="Pfam" id="PF17390"/>
    </source>
</evidence>
<dbReference type="RefSeq" id="WP_245131854.1">
    <property type="nucleotide sequence ID" value="NZ_JALJEJ010000009.1"/>
</dbReference>
<dbReference type="InterPro" id="IPR035398">
    <property type="entry name" value="Bac_rhamnosid_C"/>
</dbReference>
<dbReference type="InterPro" id="IPR035396">
    <property type="entry name" value="Bac_rhamnosid6H"/>
</dbReference>
<protein>
    <submittedName>
        <fullName evidence="3">Glycoside hydrolase</fullName>
    </submittedName>
</protein>
<dbReference type="PANTHER" id="PTHR34987">
    <property type="entry name" value="C, PUTATIVE (AFU_ORTHOLOGUE AFUA_3G02880)-RELATED"/>
    <property type="match status" value="1"/>
</dbReference>
<sequence>MSNLIAVNKQQWKLSSYLLVCLLYLGSPSCLLAQSIARPAHWISSPEENVDKPNSWIAFRKDIILKAKPGSVTAMIAADTKYWLWINGKLVVFEGGLKRGPNPRDTYFDQVELGPYLKNGRNHISVLLWHFGKSGFSHVNSGRAGLLFAASGKTVQIYSDHSWVCRLHPAYGTADKPDPNYRLAESNIRFDARDDIPGWQTASLNKLRGFTSAKEVGIPGDAPWNQLIRRPIPQWKDFGIKQVSFQRIKGKGTDTIIAKLPYNMQMTPIISVNDPVGGRLIHINTDHSQAGGTDNLRAEYITKQGEQEYESYGWLNGEHILLTIPSDIVVRAVKYHETGYDAEATGSFNCSDEFYNLFWKKARRTLYLNMRDNYFDCPDRERAQWWGDAVLLMGESFYTYSTSTHALMRKAISELVDWQRPSGVLFSPIPGNFNTELPDQMLTSIGDYGFWNYYMNTGDRQLIAKVYPSVKKYLALWKTDETGLTELRKGDWLWGDWGDDKDLRLILAGWHYLALDAASKMADLNDFPAEAAEYRKIMQQVKSGFNQCWNGHAYRHPSYNGATDDRAQALAVLTGIADTTKYAELFNTFQKEFHASPYMEKYVMEALFVMGKGGYALERTKKRFAEMVNNPDYTTLFEGWGIGEHGFGGGTTNHAWSGGVQIVIAQNLFGIKPLQPGYKTFLIAPNPATFKSGTIRIPTIKGMIDADFQNNTNGFKLKITVPPGSKAVVRLPSGVRTLLNNKPLKEGRDHQADSEPNGNYLQVELSHGSYRIERALPL</sequence>
<accession>A0A9X2BB19</accession>
<feature type="domain" description="Alpha-L-rhamnosidase C-terminal" evidence="2">
    <location>
        <begin position="670"/>
        <end position="738"/>
    </location>
</feature>
<keyword evidence="4" id="KW-1185">Reference proteome</keyword>
<dbReference type="EMBL" id="JALJEJ010000009">
    <property type="protein sequence ID" value="MCJ8211335.1"/>
    <property type="molecule type" value="Genomic_DNA"/>
</dbReference>
<dbReference type="Gene3D" id="2.60.120.260">
    <property type="entry name" value="Galactose-binding domain-like"/>
    <property type="match status" value="1"/>
</dbReference>
<dbReference type="Gene3D" id="2.60.420.10">
    <property type="entry name" value="Maltose phosphorylase, domain 3"/>
    <property type="match status" value="1"/>
</dbReference>
<dbReference type="GO" id="GO:0005975">
    <property type="term" value="P:carbohydrate metabolic process"/>
    <property type="evidence" value="ECO:0007669"/>
    <property type="project" value="InterPro"/>
</dbReference>
<name>A0A9X2BB19_9SPHI</name>
<dbReference type="Gene3D" id="1.50.10.10">
    <property type="match status" value="1"/>
</dbReference>
<dbReference type="InterPro" id="IPR012341">
    <property type="entry name" value="6hp_glycosidase-like_sf"/>
</dbReference>
<gene>
    <name evidence="3" type="ORF">MUY27_16575</name>
</gene>
<dbReference type="GO" id="GO:0016787">
    <property type="term" value="F:hydrolase activity"/>
    <property type="evidence" value="ECO:0007669"/>
    <property type="project" value="UniProtKB-KW"/>
</dbReference>
<evidence type="ECO:0000313" key="3">
    <source>
        <dbReference type="EMBL" id="MCJ8211335.1"/>
    </source>
</evidence>
<proteinExistence type="predicted"/>
<comment type="caution">
    <text evidence="3">The sequence shown here is derived from an EMBL/GenBank/DDBJ whole genome shotgun (WGS) entry which is preliminary data.</text>
</comment>
<reference evidence="3" key="1">
    <citation type="submission" date="2022-04" db="EMBL/GenBank/DDBJ databases">
        <title>Mucilaginibacter sp. RS28 isolated from freshwater.</title>
        <authorList>
            <person name="Ko S.-R."/>
        </authorList>
    </citation>
    <scope>NUCLEOTIDE SEQUENCE</scope>
    <source>
        <strain evidence="3">RS28</strain>
    </source>
</reference>
<dbReference type="PANTHER" id="PTHR34987:SF2">
    <property type="entry name" value="B, PUTATIVE (AFU_ORTHOLOGUE AFUA_7G05040)-RELATED"/>
    <property type="match status" value="1"/>
</dbReference>
<feature type="domain" description="Alpha-L-rhamnosidase six-hairpin glycosidase" evidence="1">
    <location>
        <begin position="344"/>
        <end position="661"/>
    </location>
</feature>
<evidence type="ECO:0000313" key="4">
    <source>
        <dbReference type="Proteomes" id="UP001139450"/>
    </source>
</evidence>
<dbReference type="Pfam" id="PF17389">
    <property type="entry name" value="Bac_rhamnosid6H"/>
    <property type="match status" value="1"/>
</dbReference>
<evidence type="ECO:0000259" key="1">
    <source>
        <dbReference type="Pfam" id="PF17389"/>
    </source>
</evidence>
<keyword evidence="3" id="KW-0378">Hydrolase</keyword>
<dbReference type="Proteomes" id="UP001139450">
    <property type="component" value="Unassembled WGS sequence"/>
</dbReference>